<dbReference type="HOGENOM" id="CLU_2312761_0_0_1"/>
<sequence length="101" mass="11139">MPYLIEHGTLLQAINDSSTSGFSSRSTSLAWYKTQACPRWSWLSHAASSMRVLYEAVVTLAQQQRQQQDLYVANPLRPSTGVSKADAVMTIRCCGCILGMP</sequence>
<name>S8FFU5_FOMSC</name>
<gene>
    <name evidence="1" type="ORF">FOMPIDRAFT_1025084</name>
</gene>
<evidence type="ECO:0000313" key="1">
    <source>
        <dbReference type="EMBL" id="EPS97279.1"/>
    </source>
</evidence>
<dbReference type="InParanoid" id="S8FFU5"/>
<feature type="non-terminal residue" evidence="1">
    <location>
        <position position="101"/>
    </location>
</feature>
<reference evidence="1 2" key="1">
    <citation type="journal article" date="2012" name="Science">
        <title>The Paleozoic origin of enzymatic lignin decomposition reconstructed from 31 fungal genomes.</title>
        <authorList>
            <person name="Floudas D."/>
            <person name="Binder M."/>
            <person name="Riley R."/>
            <person name="Barry K."/>
            <person name="Blanchette R.A."/>
            <person name="Henrissat B."/>
            <person name="Martinez A.T."/>
            <person name="Otillar R."/>
            <person name="Spatafora J.W."/>
            <person name="Yadav J.S."/>
            <person name="Aerts A."/>
            <person name="Benoit I."/>
            <person name="Boyd A."/>
            <person name="Carlson A."/>
            <person name="Copeland A."/>
            <person name="Coutinho P.M."/>
            <person name="de Vries R.P."/>
            <person name="Ferreira P."/>
            <person name="Findley K."/>
            <person name="Foster B."/>
            <person name="Gaskell J."/>
            <person name="Glotzer D."/>
            <person name="Gorecki P."/>
            <person name="Heitman J."/>
            <person name="Hesse C."/>
            <person name="Hori C."/>
            <person name="Igarashi K."/>
            <person name="Jurgens J.A."/>
            <person name="Kallen N."/>
            <person name="Kersten P."/>
            <person name="Kohler A."/>
            <person name="Kuees U."/>
            <person name="Kumar T.K.A."/>
            <person name="Kuo A."/>
            <person name="LaButti K."/>
            <person name="Larrondo L.F."/>
            <person name="Lindquist E."/>
            <person name="Ling A."/>
            <person name="Lombard V."/>
            <person name="Lucas S."/>
            <person name="Lundell T."/>
            <person name="Martin R."/>
            <person name="McLaughlin D.J."/>
            <person name="Morgenstern I."/>
            <person name="Morin E."/>
            <person name="Murat C."/>
            <person name="Nagy L.G."/>
            <person name="Nolan M."/>
            <person name="Ohm R.A."/>
            <person name="Patyshakuliyeva A."/>
            <person name="Rokas A."/>
            <person name="Ruiz-Duenas F.J."/>
            <person name="Sabat G."/>
            <person name="Salamov A."/>
            <person name="Samejima M."/>
            <person name="Schmutz J."/>
            <person name="Slot J.C."/>
            <person name="St John F."/>
            <person name="Stenlid J."/>
            <person name="Sun H."/>
            <person name="Sun S."/>
            <person name="Syed K."/>
            <person name="Tsang A."/>
            <person name="Wiebenga A."/>
            <person name="Young D."/>
            <person name="Pisabarro A."/>
            <person name="Eastwood D.C."/>
            <person name="Martin F."/>
            <person name="Cullen D."/>
            <person name="Grigoriev I.V."/>
            <person name="Hibbett D.S."/>
        </authorList>
    </citation>
    <scope>NUCLEOTIDE SEQUENCE</scope>
    <source>
        <strain evidence="2">FP-58527</strain>
    </source>
</reference>
<dbReference type="AlphaFoldDB" id="S8FFU5"/>
<proteinExistence type="predicted"/>
<protein>
    <submittedName>
        <fullName evidence="1">Uncharacterized protein</fullName>
    </submittedName>
</protein>
<evidence type="ECO:0000313" key="2">
    <source>
        <dbReference type="Proteomes" id="UP000015241"/>
    </source>
</evidence>
<keyword evidence="2" id="KW-1185">Reference proteome</keyword>
<dbReference type="Proteomes" id="UP000015241">
    <property type="component" value="Unassembled WGS sequence"/>
</dbReference>
<dbReference type="EMBL" id="KE504177">
    <property type="protein sequence ID" value="EPS97279.1"/>
    <property type="molecule type" value="Genomic_DNA"/>
</dbReference>
<organism evidence="1 2">
    <name type="scientific">Fomitopsis schrenkii</name>
    <name type="common">Brown rot fungus</name>
    <dbReference type="NCBI Taxonomy" id="2126942"/>
    <lineage>
        <taxon>Eukaryota</taxon>
        <taxon>Fungi</taxon>
        <taxon>Dikarya</taxon>
        <taxon>Basidiomycota</taxon>
        <taxon>Agaricomycotina</taxon>
        <taxon>Agaricomycetes</taxon>
        <taxon>Polyporales</taxon>
        <taxon>Fomitopsis</taxon>
    </lineage>
</organism>
<accession>S8FFU5</accession>